<evidence type="ECO:0000313" key="3">
    <source>
        <dbReference type="RefSeq" id="XP_053055606.1"/>
    </source>
</evidence>
<feature type="region of interest" description="Disordered" evidence="1">
    <location>
        <begin position="19"/>
        <end position="247"/>
    </location>
</feature>
<feature type="compositionally biased region" description="Pro residues" evidence="1">
    <location>
        <begin position="81"/>
        <end position="92"/>
    </location>
</feature>
<proteinExistence type="predicted"/>
<feature type="compositionally biased region" description="Low complexity" evidence="1">
    <location>
        <begin position="158"/>
        <end position="178"/>
    </location>
</feature>
<keyword evidence="2" id="KW-1185">Reference proteome</keyword>
<name>A0ABM3N846_ACIJB</name>
<sequence length="247" mass="26015">MCYIQAEKWLNARALREVRTSHPGVSNRAQAAATCRGKPPGVSPPSTVAASSGRRAQQPRSLPAPSGPRPFTSPPSHRNSQPPPFFPSPSGLPPGIIFEEAGESRRRWAQHSNPAGTPAVARPPAARPPLRAPERDRGLAPVRAEKPVGLRGPRRSPARPSGFPGRTDPRASPAAPERSAGRSGGPRGLRATKLCGPLGLRPHGTTREAPEASGPPLSAPRPSPPRRPPDHFCAPPFPFRPPSVTGG</sequence>
<dbReference type="Proteomes" id="UP001652583">
    <property type="component" value="Chromosome B4"/>
</dbReference>
<evidence type="ECO:0000256" key="1">
    <source>
        <dbReference type="SAM" id="MobiDB-lite"/>
    </source>
</evidence>
<organism evidence="2 3">
    <name type="scientific">Acinonyx jubatus</name>
    <name type="common">Cheetah</name>
    <dbReference type="NCBI Taxonomy" id="32536"/>
    <lineage>
        <taxon>Eukaryota</taxon>
        <taxon>Metazoa</taxon>
        <taxon>Chordata</taxon>
        <taxon>Craniata</taxon>
        <taxon>Vertebrata</taxon>
        <taxon>Euteleostomi</taxon>
        <taxon>Mammalia</taxon>
        <taxon>Eutheria</taxon>
        <taxon>Laurasiatheria</taxon>
        <taxon>Carnivora</taxon>
        <taxon>Feliformia</taxon>
        <taxon>Felidae</taxon>
        <taxon>Felinae</taxon>
        <taxon>Acinonyx</taxon>
    </lineage>
</organism>
<feature type="compositionally biased region" description="Low complexity" evidence="1">
    <location>
        <begin position="114"/>
        <end position="124"/>
    </location>
</feature>
<dbReference type="GeneID" id="128311026"/>
<feature type="compositionally biased region" description="Basic and acidic residues" evidence="1">
    <location>
        <begin position="132"/>
        <end position="148"/>
    </location>
</feature>
<gene>
    <name evidence="3" type="primary">LOC128311026</name>
</gene>
<protein>
    <submittedName>
        <fullName evidence="3">Proline-rich protein HaeIII subfamily 1-like</fullName>
    </submittedName>
</protein>
<feature type="compositionally biased region" description="Polar residues" evidence="1">
    <location>
        <begin position="44"/>
        <end position="60"/>
    </location>
</feature>
<accession>A0ABM3N846</accession>
<reference evidence="3" key="1">
    <citation type="submission" date="2025-08" db="UniProtKB">
        <authorList>
            <consortium name="RefSeq"/>
        </authorList>
    </citation>
    <scope>IDENTIFICATION</scope>
    <source>
        <tissue evidence="3">Blood</tissue>
    </source>
</reference>
<evidence type="ECO:0000313" key="2">
    <source>
        <dbReference type="Proteomes" id="UP001652583"/>
    </source>
</evidence>
<feature type="compositionally biased region" description="Pro residues" evidence="1">
    <location>
        <begin position="217"/>
        <end position="226"/>
    </location>
</feature>
<dbReference type="RefSeq" id="XP_053055606.1">
    <property type="nucleotide sequence ID" value="XM_053199631.1"/>
</dbReference>